<keyword evidence="9" id="KW-1185">Reference proteome</keyword>
<evidence type="ECO:0000256" key="4">
    <source>
        <dbReference type="ARBA" id="ARBA00018854"/>
    </source>
</evidence>
<dbReference type="RefSeq" id="XP_026117461.1">
    <property type="nucleotide sequence ID" value="XM_026261676.1"/>
</dbReference>
<dbReference type="OrthoDB" id="10038884at2759"/>
<dbReference type="Proteomes" id="UP000515129">
    <property type="component" value="Chromosome 1"/>
</dbReference>
<dbReference type="GO" id="GO:0040037">
    <property type="term" value="P:negative regulation of fibroblast growth factor receptor signaling pathway"/>
    <property type="evidence" value="ECO:0007669"/>
    <property type="project" value="TreeGrafter"/>
</dbReference>
<evidence type="ECO:0000313" key="9">
    <source>
        <dbReference type="Proteomes" id="UP000515129"/>
    </source>
</evidence>
<dbReference type="PANTHER" id="PTHR12365:SF8">
    <property type="entry name" value="PROTEIN SPROUTY HOMOLOG 2"/>
    <property type="match status" value="1"/>
</dbReference>
<dbReference type="GO" id="GO:0048513">
    <property type="term" value="P:animal organ development"/>
    <property type="evidence" value="ECO:0007669"/>
    <property type="project" value="TreeGrafter"/>
</dbReference>
<evidence type="ECO:0000256" key="7">
    <source>
        <dbReference type="ARBA" id="ARBA00023136"/>
    </source>
</evidence>
<dbReference type="GO" id="GO:0046580">
    <property type="term" value="P:negative regulation of Ras protein signal transduction"/>
    <property type="evidence" value="ECO:0007669"/>
    <property type="project" value="TreeGrafter"/>
</dbReference>
<comment type="subcellular location">
    <subcellularLocation>
        <location evidence="2">Cytoplasm</location>
    </subcellularLocation>
    <subcellularLocation>
        <location evidence="1">Membrane</location>
    </subcellularLocation>
</comment>
<feature type="compositionally biased region" description="Basic and acidic residues" evidence="8">
    <location>
        <begin position="157"/>
        <end position="168"/>
    </location>
</feature>
<evidence type="ECO:0000256" key="3">
    <source>
        <dbReference type="ARBA" id="ARBA00010964"/>
    </source>
</evidence>
<accession>A0A6P6P8E8</accession>
<dbReference type="PROSITE" id="PS51227">
    <property type="entry name" value="SPR"/>
    <property type="match status" value="1"/>
</dbReference>
<feature type="compositionally biased region" description="Low complexity" evidence="8">
    <location>
        <begin position="91"/>
        <end position="101"/>
    </location>
</feature>
<dbReference type="Pfam" id="PF05210">
    <property type="entry name" value="Sprouty"/>
    <property type="match status" value="1"/>
</dbReference>
<feature type="region of interest" description="Disordered" evidence="8">
    <location>
        <begin position="1"/>
        <end position="180"/>
    </location>
</feature>
<evidence type="ECO:0000256" key="6">
    <source>
        <dbReference type="ARBA" id="ARBA00022490"/>
    </source>
</evidence>
<dbReference type="GO" id="GO:0005829">
    <property type="term" value="C:cytosol"/>
    <property type="evidence" value="ECO:0007669"/>
    <property type="project" value="TreeGrafter"/>
</dbReference>
<dbReference type="GO" id="GO:0016020">
    <property type="term" value="C:membrane"/>
    <property type="evidence" value="ECO:0007669"/>
    <property type="project" value="UniProtKB-SubCell"/>
</dbReference>
<evidence type="ECO:0000313" key="10">
    <source>
        <dbReference type="RefSeq" id="XP_026117461.1"/>
    </source>
</evidence>
<dbReference type="KEGG" id="caua:113096287"/>
<dbReference type="AlphaFoldDB" id="A0A6P6P8E8"/>
<feature type="compositionally biased region" description="Low complexity" evidence="8">
    <location>
        <begin position="65"/>
        <end position="81"/>
    </location>
</feature>
<feature type="compositionally biased region" description="Low complexity" evidence="8">
    <location>
        <begin position="13"/>
        <end position="24"/>
    </location>
</feature>
<keyword evidence="7" id="KW-0472">Membrane</keyword>
<proteinExistence type="inferred from homology"/>
<evidence type="ECO:0000256" key="1">
    <source>
        <dbReference type="ARBA" id="ARBA00004370"/>
    </source>
</evidence>
<evidence type="ECO:0000256" key="8">
    <source>
        <dbReference type="SAM" id="MobiDB-lite"/>
    </source>
</evidence>
<name>A0A6P6P8E8_CARAU</name>
<feature type="compositionally biased region" description="Polar residues" evidence="8">
    <location>
        <begin position="110"/>
        <end position="138"/>
    </location>
</feature>
<dbReference type="InterPro" id="IPR051192">
    <property type="entry name" value="Sprouty_domain"/>
</dbReference>
<reference evidence="10" key="1">
    <citation type="submission" date="2025-08" db="UniProtKB">
        <authorList>
            <consortium name="RefSeq"/>
        </authorList>
    </citation>
    <scope>IDENTIFICATION</scope>
    <source>
        <strain evidence="10">Wakin</strain>
        <tissue evidence="10">Muscle</tissue>
    </source>
</reference>
<comment type="similarity">
    <text evidence="3">Belongs to the sprouty family.</text>
</comment>
<organism evidence="9 10">
    <name type="scientific">Carassius auratus</name>
    <name type="common">Goldfish</name>
    <dbReference type="NCBI Taxonomy" id="7957"/>
    <lineage>
        <taxon>Eukaryota</taxon>
        <taxon>Metazoa</taxon>
        <taxon>Chordata</taxon>
        <taxon>Craniata</taxon>
        <taxon>Vertebrata</taxon>
        <taxon>Euteleostomi</taxon>
        <taxon>Actinopterygii</taxon>
        <taxon>Neopterygii</taxon>
        <taxon>Teleostei</taxon>
        <taxon>Ostariophysi</taxon>
        <taxon>Cypriniformes</taxon>
        <taxon>Cyprinidae</taxon>
        <taxon>Cyprininae</taxon>
        <taxon>Carassius</taxon>
    </lineage>
</organism>
<keyword evidence="6" id="KW-0963">Cytoplasm</keyword>
<dbReference type="PANTHER" id="PTHR12365">
    <property type="entry name" value="SPROUTY"/>
    <property type="match status" value="1"/>
</dbReference>
<keyword evidence="5" id="KW-0217">Developmental protein</keyword>
<gene>
    <name evidence="10" type="primary">LOC113096287</name>
</gene>
<dbReference type="GeneID" id="113096287"/>
<dbReference type="InterPro" id="IPR007875">
    <property type="entry name" value="Sprouty"/>
</dbReference>
<evidence type="ECO:0000256" key="2">
    <source>
        <dbReference type="ARBA" id="ARBA00004496"/>
    </source>
</evidence>
<sequence length="304" mass="32607">MEMRAQNGGSGSSGLLLALRDSGGPQTGDSEPLEGQVLSLDQIRTIRSNNEYTEGPTVAPRPPASQQKTDSQPSSPTSTSSIELSEHRNSQRTQQAGQQTPQPAPQSPRSGVSRSISGTSDGSVSTARASEGSTSSEQRLLGNAGGTGDRVVRVQPKRSELKQDELKPLETTPGHGKHSNRCEDCGRCKCEGCTCPQTLPSCWMCGRRCLCSATTTMDYVTCVCCVKGLFYHCSSDDEDVCADKPFSCTQSHCCMRWSAISVLAIFLPCLLCYLPAKGCVALCQACYNCTRKPGCHCKYKGIEK</sequence>
<protein>
    <recommendedName>
        <fullName evidence="4">Protein sprouty homolog 2</fullName>
    </recommendedName>
</protein>
<evidence type="ECO:0000256" key="5">
    <source>
        <dbReference type="ARBA" id="ARBA00022473"/>
    </source>
</evidence>